<accession>A0A4U8UZ53</accession>
<comment type="caution">
    <text evidence="1">The sequence shown here is derived from an EMBL/GenBank/DDBJ whole genome shotgun (WGS) entry which is preliminary data.</text>
</comment>
<dbReference type="STRING" id="34508.A0A4U8UZ53"/>
<gene>
    <name evidence="1" type="ORF">L596_004195</name>
</gene>
<sequence>MFVVSLVCGAEIALLCRQCVYLSRGLAFQNSGCGIENHLITTFRRAMQVNSDDISVAWGQIPDSRDTINGRWRLACYQDMQESVDTSKLYFLYDPVADDNCITSGGRKGMTCLSVFDTAVRCFVGEIPLRVRGRVKFLFGLKSPAPSGGTAFALITETEDYGEKQLHFWRLNLTADGMRAEADPVPLLTDPITVEDDVIVALREDAPELICMSSPGLTIRRVSVETMYPQAPTDIFTVPGAELSHFYDGFLSRGYEDITLCLVSMFQERLFPLIES</sequence>
<evidence type="ECO:0000313" key="1">
    <source>
        <dbReference type="EMBL" id="TMS37218.1"/>
    </source>
</evidence>
<dbReference type="AlphaFoldDB" id="A0A4U8UZ53"/>
<dbReference type="OrthoDB" id="7676067at2759"/>
<dbReference type="EMBL" id="AZBU02000001">
    <property type="protein sequence ID" value="TMS37218.1"/>
    <property type="molecule type" value="Genomic_DNA"/>
</dbReference>
<reference evidence="1 2" key="1">
    <citation type="journal article" date="2015" name="Genome Biol.">
        <title>Comparative genomics of Steinernema reveals deeply conserved gene regulatory networks.</title>
        <authorList>
            <person name="Dillman A.R."/>
            <person name="Macchietto M."/>
            <person name="Porter C.F."/>
            <person name="Rogers A."/>
            <person name="Williams B."/>
            <person name="Antoshechkin I."/>
            <person name="Lee M.M."/>
            <person name="Goodwin Z."/>
            <person name="Lu X."/>
            <person name="Lewis E.E."/>
            <person name="Goodrich-Blair H."/>
            <person name="Stock S.P."/>
            <person name="Adams B.J."/>
            <person name="Sternberg P.W."/>
            <person name="Mortazavi A."/>
        </authorList>
    </citation>
    <scope>NUCLEOTIDE SEQUENCE [LARGE SCALE GENOMIC DNA]</scope>
    <source>
        <strain evidence="1 2">ALL</strain>
    </source>
</reference>
<proteinExistence type="predicted"/>
<organism evidence="1 2">
    <name type="scientific">Steinernema carpocapsae</name>
    <name type="common">Entomopathogenic nematode</name>
    <dbReference type="NCBI Taxonomy" id="34508"/>
    <lineage>
        <taxon>Eukaryota</taxon>
        <taxon>Metazoa</taxon>
        <taxon>Ecdysozoa</taxon>
        <taxon>Nematoda</taxon>
        <taxon>Chromadorea</taxon>
        <taxon>Rhabditida</taxon>
        <taxon>Tylenchina</taxon>
        <taxon>Panagrolaimomorpha</taxon>
        <taxon>Strongyloidoidea</taxon>
        <taxon>Steinernematidae</taxon>
        <taxon>Steinernema</taxon>
    </lineage>
</organism>
<evidence type="ECO:0000313" key="2">
    <source>
        <dbReference type="Proteomes" id="UP000298663"/>
    </source>
</evidence>
<name>A0A4U8UZ53_STECR</name>
<reference evidence="1 2" key="2">
    <citation type="journal article" date="2019" name="G3 (Bethesda)">
        <title>Hybrid Assembly of the Genome of the Entomopathogenic Nematode Steinernema carpocapsae Identifies the X-Chromosome.</title>
        <authorList>
            <person name="Serra L."/>
            <person name="Macchietto M."/>
            <person name="Macias-Munoz A."/>
            <person name="McGill C.J."/>
            <person name="Rodriguez I.M."/>
            <person name="Rodriguez B."/>
            <person name="Murad R."/>
            <person name="Mortazavi A."/>
        </authorList>
    </citation>
    <scope>NUCLEOTIDE SEQUENCE [LARGE SCALE GENOMIC DNA]</scope>
    <source>
        <strain evidence="1 2">ALL</strain>
    </source>
</reference>
<dbReference type="Proteomes" id="UP000298663">
    <property type="component" value="Unassembled WGS sequence"/>
</dbReference>
<keyword evidence="2" id="KW-1185">Reference proteome</keyword>
<protein>
    <submittedName>
        <fullName evidence="1">Uncharacterized protein</fullName>
    </submittedName>
</protein>